<evidence type="ECO:0000313" key="2">
    <source>
        <dbReference type="Proteomes" id="UP000828212"/>
    </source>
</evidence>
<protein>
    <submittedName>
        <fullName evidence="1">Uncharacterized protein</fullName>
    </submittedName>
</protein>
<keyword evidence="2" id="KW-1185">Reference proteome</keyword>
<proteinExistence type="predicted"/>
<sequence>MIQVSPIKKIDRMDRIQPHDLYYAVDTQIIPLRYLHLCGTKLTTDKNYAWYGTKRQFRNLCKQHEWDALSLVNRPK</sequence>
<evidence type="ECO:0000313" key="1">
    <source>
        <dbReference type="EMBL" id="UAT28880.1"/>
    </source>
</evidence>
<accession>A0AAE8XBG8</accession>
<name>A0AAE8XBG8_9CAUD</name>
<dbReference type="EMBL" id="MZ773648">
    <property type="protein sequence ID" value="UAT28880.1"/>
    <property type="molecule type" value="Genomic_DNA"/>
</dbReference>
<organism evidence="1 2">
    <name type="scientific">Dinoroseobacter phage vB_DshP-R7L</name>
    <dbReference type="NCBI Taxonomy" id="2873349"/>
    <lineage>
        <taxon>Viruses</taxon>
        <taxon>Duplodnaviria</taxon>
        <taxon>Heunggongvirae</taxon>
        <taxon>Uroviricota</taxon>
        <taxon>Caudoviricetes</taxon>
        <taxon>Schitoviridae</taxon>
        <taxon>Rhodovirinae</taxon>
        <taxon>Gonggongvirus</taxon>
        <taxon>Gonggongvirus R7l</taxon>
    </lineage>
</organism>
<gene>
    <name evidence="1" type="ORF">R7L_gp41</name>
</gene>
<reference evidence="1" key="1">
    <citation type="submission" date="2021-08" db="EMBL/GenBank/DDBJ databases">
        <authorList>
            <person name="Lu L."/>
            <person name="Huang X."/>
            <person name="Zhang R."/>
            <person name="Jiao N."/>
        </authorList>
    </citation>
    <scope>NUCLEOTIDE SEQUENCE</scope>
</reference>
<dbReference type="Proteomes" id="UP000828212">
    <property type="component" value="Segment"/>
</dbReference>